<feature type="signal peptide" evidence="2">
    <location>
        <begin position="1"/>
        <end position="21"/>
    </location>
</feature>
<feature type="transmembrane region" description="Helical" evidence="1">
    <location>
        <begin position="311"/>
        <end position="330"/>
    </location>
</feature>
<dbReference type="RefSeq" id="WP_209638461.1">
    <property type="nucleotide sequence ID" value="NZ_JAGINW010000001.1"/>
</dbReference>
<evidence type="ECO:0000256" key="1">
    <source>
        <dbReference type="SAM" id="Phobius"/>
    </source>
</evidence>
<keyword evidence="2" id="KW-0732">Signal</keyword>
<feature type="transmembrane region" description="Helical" evidence="1">
    <location>
        <begin position="690"/>
        <end position="717"/>
    </location>
</feature>
<gene>
    <name evidence="3" type="ORF">JOF56_003165</name>
</gene>
<reference evidence="3 4" key="1">
    <citation type="submission" date="2021-03" db="EMBL/GenBank/DDBJ databases">
        <title>Sequencing the genomes of 1000 actinobacteria strains.</title>
        <authorList>
            <person name="Klenk H.-P."/>
        </authorList>
    </citation>
    <scope>NUCLEOTIDE SEQUENCE [LARGE SCALE GENOMIC DNA]</scope>
    <source>
        <strain evidence="3 4">DSM 46670</strain>
    </source>
</reference>
<feature type="transmembrane region" description="Helical" evidence="1">
    <location>
        <begin position="425"/>
        <end position="447"/>
    </location>
</feature>
<keyword evidence="1" id="KW-0472">Membrane</keyword>
<keyword evidence="1" id="KW-1133">Transmembrane helix</keyword>
<organism evidence="3 4">
    <name type="scientific">Kibdelosporangium banguiense</name>
    <dbReference type="NCBI Taxonomy" id="1365924"/>
    <lineage>
        <taxon>Bacteria</taxon>
        <taxon>Bacillati</taxon>
        <taxon>Actinomycetota</taxon>
        <taxon>Actinomycetes</taxon>
        <taxon>Pseudonocardiales</taxon>
        <taxon>Pseudonocardiaceae</taxon>
        <taxon>Kibdelosporangium</taxon>
    </lineage>
</organism>
<evidence type="ECO:0000313" key="3">
    <source>
        <dbReference type="EMBL" id="MBP2322780.1"/>
    </source>
</evidence>
<feature type="transmembrane region" description="Helical" evidence="1">
    <location>
        <begin position="790"/>
        <end position="815"/>
    </location>
</feature>
<evidence type="ECO:0000313" key="4">
    <source>
        <dbReference type="Proteomes" id="UP001519332"/>
    </source>
</evidence>
<sequence>MTVVVGLVTGLVLAFVASATAFYVSASGSAATQYVVGHRCETDNGLRLDASKVDLPPSTDAEVKRIADRYGAQTYRTRIFVAKGPADWAYLITRDNAFDNVKVLAGGNRDGVWIPHTVAARLKVKPGDMIAIDRQPVLVGAVYERMTDPVSEYWCADRGQIVPKPVAGVNDPPAPFLVTSELLAKLGPKPSIGSHVDIVANRPLQTREQIDAWAADTAEMAPQLVAALNVKPAVTDYAALSAKSAAHTQETVREAVLPLTVISVLAGLLGVIGLASQWLQRRSAEVRLLWTRGVHPAAIGGKAVLEMGGPLLAGAIAGWAMAWLITPLLAPARQLDGWAPGSAAILAAITWLIGLTVLGVVTSMRVRREFSAIERAPRRIVVLAKKIPWEVLAGVAAIVVWTTSADHAIQIDPSNQLPTVSLAALAFPLLCIVFVVGVVARLAGLLSRASHRLKGWRNPTVLWALRRTAAQRKVAVALLAVAGLAIGVIAAGVGVAQTERESLADKTWMRVGSDHAIPLVRSAAEAEGVPAGLKGQATRIAFSQLVIKGNIGARILIVDPETFADGARWRDRWADKSLTDLMAVLNKPTTDGTIPVIIAGKYPLSEFISPGDYLSKMRVAGTVPSFPATGQYEGMIIASWRAVSPDIRRGFTQQILTRGDPAQAVAVLNANGDQTSEVVNASGATEQLPFLVVAWIFAFFIVLGFALAAVAVVTLLVSVETRRRSTAVAHALLARMGLRARALLVTHLVELAILAGTATVVGVGGGWLILELITQRLDPFPMLAPIPQPASLQGVGLLTLAVAISGVVLVAVYAVRAARRAKVRELLRA</sequence>
<feature type="chain" id="PRO_5045638923" evidence="2">
    <location>
        <begin position="22"/>
        <end position="829"/>
    </location>
</feature>
<dbReference type="EMBL" id="JAGINW010000001">
    <property type="protein sequence ID" value="MBP2322780.1"/>
    <property type="molecule type" value="Genomic_DNA"/>
</dbReference>
<keyword evidence="1" id="KW-0812">Transmembrane</keyword>
<evidence type="ECO:0000256" key="2">
    <source>
        <dbReference type="SAM" id="SignalP"/>
    </source>
</evidence>
<keyword evidence="4" id="KW-1185">Reference proteome</keyword>
<feature type="transmembrane region" description="Helical" evidence="1">
    <location>
        <begin position="387"/>
        <end position="405"/>
    </location>
</feature>
<feature type="transmembrane region" description="Helical" evidence="1">
    <location>
        <begin position="742"/>
        <end position="770"/>
    </location>
</feature>
<feature type="transmembrane region" description="Helical" evidence="1">
    <location>
        <begin position="255"/>
        <end position="279"/>
    </location>
</feature>
<proteinExistence type="predicted"/>
<feature type="transmembrane region" description="Helical" evidence="1">
    <location>
        <begin position="342"/>
        <end position="366"/>
    </location>
</feature>
<dbReference type="Proteomes" id="UP001519332">
    <property type="component" value="Unassembled WGS sequence"/>
</dbReference>
<accession>A0ABS4TEE9</accession>
<comment type="caution">
    <text evidence="3">The sequence shown here is derived from an EMBL/GenBank/DDBJ whole genome shotgun (WGS) entry which is preliminary data.</text>
</comment>
<feature type="transmembrane region" description="Helical" evidence="1">
    <location>
        <begin position="474"/>
        <end position="496"/>
    </location>
</feature>
<name>A0ABS4TEE9_9PSEU</name>
<protein>
    <submittedName>
        <fullName evidence="3">ABC transport system permease protein</fullName>
    </submittedName>
</protein>